<gene>
    <name evidence="3" type="ORF">CK203_091159</name>
</gene>
<keyword evidence="1" id="KW-0812">Transmembrane</keyword>
<feature type="transmembrane region" description="Helical" evidence="1">
    <location>
        <begin position="228"/>
        <end position="245"/>
    </location>
</feature>
<dbReference type="Proteomes" id="UP000288805">
    <property type="component" value="Unassembled WGS sequence"/>
</dbReference>
<proteinExistence type="predicted"/>
<accession>A0A438EY99</accession>
<evidence type="ECO:0000313" key="3">
    <source>
        <dbReference type="EMBL" id="RVW52727.1"/>
    </source>
</evidence>
<feature type="domain" description="Reverse transcriptase zinc-binding" evidence="2">
    <location>
        <begin position="27"/>
        <end position="82"/>
    </location>
</feature>
<sequence length="301" mass="33998">MHSLDCMNLSTSASDARSWSLCSSDLFTVKSFFTALSQMPDSSPFFPTKFVWKSQVPFKVKTFFWLVAHKKVNTNDLLQLRRPHKAISPDISSQDGLGSSEKHFRHDVHQLQRFGKSKRGVILWQNASIALIWVVWRERNARIFEDKARNAGNLWDSIHFLASFWAFCSGGFKGTPLNAVKLELVLSPVKSGTDYGRFYEKEPRDILTRLKIKSSEVRKLVMKKKTSAGLLISALMAMLVFAALSEVGRFDPQCMTRDCMPECLKLPTASPNACQRSCDEYCHEIAGRGNGPPLFGQPKLE</sequence>
<dbReference type="InterPro" id="IPR026960">
    <property type="entry name" value="RVT-Znf"/>
</dbReference>
<organism evidence="3 4">
    <name type="scientific">Vitis vinifera</name>
    <name type="common">Grape</name>
    <dbReference type="NCBI Taxonomy" id="29760"/>
    <lineage>
        <taxon>Eukaryota</taxon>
        <taxon>Viridiplantae</taxon>
        <taxon>Streptophyta</taxon>
        <taxon>Embryophyta</taxon>
        <taxon>Tracheophyta</taxon>
        <taxon>Spermatophyta</taxon>
        <taxon>Magnoliopsida</taxon>
        <taxon>eudicotyledons</taxon>
        <taxon>Gunneridae</taxon>
        <taxon>Pentapetalae</taxon>
        <taxon>rosids</taxon>
        <taxon>Vitales</taxon>
        <taxon>Vitaceae</taxon>
        <taxon>Viteae</taxon>
        <taxon>Vitis</taxon>
    </lineage>
</organism>
<evidence type="ECO:0000259" key="2">
    <source>
        <dbReference type="Pfam" id="PF13966"/>
    </source>
</evidence>
<evidence type="ECO:0000256" key="1">
    <source>
        <dbReference type="SAM" id="Phobius"/>
    </source>
</evidence>
<comment type="caution">
    <text evidence="3">The sequence shown here is derived from an EMBL/GenBank/DDBJ whole genome shotgun (WGS) entry which is preliminary data.</text>
</comment>
<protein>
    <recommendedName>
        <fullName evidence="2">Reverse transcriptase zinc-binding domain-containing protein</fullName>
    </recommendedName>
</protein>
<dbReference type="AlphaFoldDB" id="A0A438EY99"/>
<keyword evidence="1" id="KW-0472">Membrane</keyword>
<reference evidence="3 4" key="1">
    <citation type="journal article" date="2018" name="PLoS Genet.">
        <title>Population sequencing reveals clonal diversity and ancestral inbreeding in the grapevine cultivar Chardonnay.</title>
        <authorList>
            <person name="Roach M.J."/>
            <person name="Johnson D.L."/>
            <person name="Bohlmann J."/>
            <person name="van Vuuren H.J."/>
            <person name="Jones S.J."/>
            <person name="Pretorius I.S."/>
            <person name="Schmidt S.A."/>
            <person name="Borneman A.R."/>
        </authorList>
    </citation>
    <scope>NUCLEOTIDE SEQUENCE [LARGE SCALE GENOMIC DNA]</scope>
    <source>
        <strain evidence="4">cv. Chardonnay</strain>
        <tissue evidence="3">Leaf</tissue>
    </source>
</reference>
<name>A0A438EY99_VITVI</name>
<dbReference type="Pfam" id="PF13966">
    <property type="entry name" value="zf-RVT"/>
    <property type="match status" value="1"/>
</dbReference>
<keyword evidence="1" id="KW-1133">Transmembrane helix</keyword>
<evidence type="ECO:0000313" key="4">
    <source>
        <dbReference type="Proteomes" id="UP000288805"/>
    </source>
</evidence>
<dbReference type="EMBL" id="QGNW01001163">
    <property type="protein sequence ID" value="RVW52727.1"/>
    <property type="molecule type" value="Genomic_DNA"/>
</dbReference>